<proteinExistence type="predicted"/>
<dbReference type="InterPro" id="IPR045864">
    <property type="entry name" value="aa-tRNA-synth_II/BPL/LPL"/>
</dbReference>
<reference evidence="1" key="2">
    <citation type="submission" date="2020-09" db="EMBL/GenBank/DDBJ databases">
        <authorList>
            <person name="Sun Q."/>
            <person name="Ohkuma M."/>
        </authorList>
    </citation>
    <scope>NUCLEOTIDE SEQUENCE</scope>
    <source>
        <strain evidence="1">JCM 5069</strain>
    </source>
</reference>
<dbReference type="RefSeq" id="WP_189938659.1">
    <property type="nucleotide sequence ID" value="NZ_BNCD01000034.1"/>
</dbReference>
<name>A0A919GP41_9ACTN</name>
<accession>A0A919GP41</accession>
<dbReference type="SUPFAM" id="SSF55681">
    <property type="entry name" value="Class II aaRS and biotin synthetases"/>
    <property type="match status" value="1"/>
</dbReference>
<comment type="caution">
    <text evidence="1">The sequence shown here is derived from an EMBL/GenBank/DDBJ whole genome shotgun (WGS) entry which is preliminary data.</text>
</comment>
<sequence>MSGAFSARHGLATLGPELVEVRALLDGHVLGWAAECGAASMLFPPLISTADLAEFDYFENFPHLVLMTSALRAHTAGDPVKQGATVPAERLADSGWGLASAACYNVYLHHRGTRLDGPRYVTTVAQCFRNETEYDGLRRLRGFTMREIVCVGPREAVQEHVAAFKPKVLGFARSLGLGPDIQPAGDPFFAPDGGRALLQRLFPVKEEFVHDGSLAIASVNFHRNFFGERCGITLPDGGSAYSGCVAFGLERWIAALLETHGSAGAALAVVREQTA</sequence>
<dbReference type="Proteomes" id="UP000603708">
    <property type="component" value="Unassembled WGS sequence"/>
</dbReference>
<organism evidence="1 2">
    <name type="scientific">Streptomyces sulfonofaciens</name>
    <dbReference type="NCBI Taxonomy" id="68272"/>
    <lineage>
        <taxon>Bacteria</taxon>
        <taxon>Bacillati</taxon>
        <taxon>Actinomycetota</taxon>
        <taxon>Actinomycetes</taxon>
        <taxon>Kitasatosporales</taxon>
        <taxon>Streptomycetaceae</taxon>
        <taxon>Streptomyces</taxon>
    </lineage>
</organism>
<evidence type="ECO:0000313" key="1">
    <source>
        <dbReference type="EMBL" id="GHH88234.1"/>
    </source>
</evidence>
<gene>
    <name evidence="1" type="ORF">GCM10018793_67120</name>
</gene>
<protein>
    <submittedName>
        <fullName evidence="1">Uncharacterized protein</fullName>
    </submittedName>
</protein>
<dbReference type="AlphaFoldDB" id="A0A919GP41"/>
<reference evidence="1" key="1">
    <citation type="journal article" date="2014" name="Int. J. Syst. Evol. Microbiol.">
        <title>Complete genome sequence of Corynebacterium casei LMG S-19264T (=DSM 44701T), isolated from a smear-ripened cheese.</title>
        <authorList>
            <consortium name="US DOE Joint Genome Institute (JGI-PGF)"/>
            <person name="Walter F."/>
            <person name="Albersmeier A."/>
            <person name="Kalinowski J."/>
            <person name="Ruckert C."/>
        </authorList>
    </citation>
    <scope>NUCLEOTIDE SEQUENCE</scope>
    <source>
        <strain evidence="1">JCM 5069</strain>
    </source>
</reference>
<dbReference type="EMBL" id="BNCD01000034">
    <property type="protein sequence ID" value="GHH88234.1"/>
    <property type="molecule type" value="Genomic_DNA"/>
</dbReference>
<keyword evidence="2" id="KW-1185">Reference proteome</keyword>
<evidence type="ECO:0000313" key="2">
    <source>
        <dbReference type="Proteomes" id="UP000603708"/>
    </source>
</evidence>
<dbReference type="Gene3D" id="3.30.930.10">
    <property type="entry name" value="Bira Bifunctional Protein, Domain 2"/>
    <property type="match status" value="1"/>
</dbReference>